<accession>A0A0B5A0C1</accession>
<reference evidence="2" key="1">
    <citation type="submission" date="2014-11" db="EMBL/GenBank/DDBJ databases">
        <title>Complete genome sequence of Paracoccus marcusii phage vB_PmaS_IMEP1 isolated from the South China Sea.</title>
        <authorList>
            <person name="Xu Y."/>
            <person name="Zhang R."/>
            <person name="Jiao N."/>
        </authorList>
    </citation>
    <scope>NUCLEOTIDE SEQUENCE [LARGE SCALE GENOMIC DNA]</scope>
</reference>
<evidence type="ECO:0000313" key="1">
    <source>
        <dbReference type="EMBL" id="AJD83137.1"/>
    </source>
</evidence>
<keyword evidence="2" id="KW-1185">Reference proteome</keyword>
<sequence length="263" mass="28912">MLTDFLHAAQKPDFVDVLDQRTDMPAVYSYDHARAILQLIGDDVRHGRYRAYDLDGKVFGLADSMVQSQWGQPLPFTAFDDETSTVFGMTVDGVSCVLCAVPMADMGQGLLVGTKNPQGYGNAVMARQITDGKLSVVYADTRDLIDGLTDLTAICGVALQLIEGRHVSTQPRTSKHREKVNGKVTKQRAPYTFAYIDVDKDTAANNTAVAHITADHKGKRFHRVRQHLRLQNGKVVSVKAHFRGRGVSKSIAVTKVTASKHDE</sequence>
<dbReference type="RefSeq" id="YP_009126403.1">
    <property type="nucleotide sequence ID" value="NC_026608.1"/>
</dbReference>
<evidence type="ECO:0000313" key="2">
    <source>
        <dbReference type="Proteomes" id="UP000031732"/>
    </source>
</evidence>
<reference evidence="1 2" key="2">
    <citation type="journal article" date="2015" name="Stand. Genomic Sci.">
        <title>Complete genome sequence of Paracoccus marcusii phage vB_PmaS-R3 isolated from the South China Sea.</title>
        <authorList>
            <person name="Xu Y."/>
            <person name="Zhang R."/>
            <person name="Jiao N."/>
        </authorList>
    </citation>
    <scope>NUCLEOTIDE SEQUENCE [LARGE SCALE GENOMIC DNA]</scope>
</reference>
<organism evidence="1 2">
    <name type="scientific">Paracoccus phage vB_PmaS-R3</name>
    <dbReference type="NCBI Taxonomy" id="2494563"/>
    <lineage>
        <taxon>Viruses</taxon>
        <taxon>Duplodnaviria</taxon>
        <taxon>Heunggongvirae</taxon>
        <taxon>Uroviricota</taxon>
        <taxon>Caudoviricetes</taxon>
        <taxon>Zhuquevirus</taxon>
        <taxon>Zhuquevirus R3</taxon>
    </lineage>
</organism>
<dbReference type="KEGG" id="vg:23681297"/>
<dbReference type="Proteomes" id="UP000031732">
    <property type="component" value="Genome"/>
</dbReference>
<proteinExistence type="predicted"/>
<dbReference type="EMBL" id="KP162168">
    <property type="protein sequence ID" value="AJD83137.1"/>
    <property type="molecule type" value="Genomic_DNA"/>
</dbReference>
<name>A0A0B5A0C1_9CAUD</name>
<dbReference type="GeneID" id="23681297"/>
<protein>
    <submittedName>
        <fullName evidence="1">Uncharacterized protein</fullName>
    </submittedName>
</protein>